<evidence type="ECO:0000313" key="2">
    <source>
        <dbReference type="Ensembl" id="ENSPANP00000055395.1"/>
    </source>
</evidence>
<protein>
    <recommendedName>
        <fullName evidence="4">Secreted protein</fullName>
    </recommendedName>
</protein>
<feature type="chain" id="PRO_5035144022" description="Secreted protein" evidence="1">
    <location>
        <begin position="19"/>
        <end position="68"/>
    </location>
</feature>
<evidence type="ECO:0000256" key="1">
    <source>
        <dbReference type="SAM" id="SignalP"/>
    </source>
</evidence>
<dbReference type="PANTHER" id="PTHR12138:SF162">
    <property type="entry name" value="CHROMOSOME UNDETERMINED SCAFFOLD_275, WHOLE GENOME SHOTGUN SEQUENCE"/>
    <property type="match status" value="1"/>
</dbReference>
<accession>A0A8I5NNT5</accession>
<feature type="signal peptide" evidence="1">
    <location>
        <begin position="1"/>
        <end position="18"/>
    </location>
</feature>
<dbReference type="Proteomes" id="UP000028761">
    <property type="component" value="Chromosome 6"/>
</dbReference>
<reference evidence="2" key="2">
    <citation type="submission" date="2025-08" db="UniProtKB">
        <authorList>
            <consortium name="Ensembl"/>
        </authorList>
    </citation>
    <scope>IDENTIFICATION</scope>
</reference>
<keyword evidence="3" id="KW-1185">Reference proteome</keyword>
<reference evidence="2 3" key="1">
    <citation type="submission" date="2012-03" db="EMBL/GenBank/DDBJ databases">
        <title>Whole Genome Assembly of Papio anubis.</title>
        <authorList>
            <person name="Liu Y.L."/>
            <person name="Abraham K.A."/>
            <person name="Akbar H.A."/>
            <person name="Ali S.A."/>
            <person name="Anosike U.A."/>
            <person name="Aqrawi P.A."/>
            <person name="Arias F.A."/>
            <person name="Attaway T.A."/>
            <person name="Awwad R.A."/>
            <person name="Babu C.B."/>
            <person name="Bandaranaike D.B."/>
            <person name="Battles P.B."/>
            <person name="Bell A.B."/>
            <person name="Beltran B.B."/>
            <person name="Berhane-Mersha D.B."/>
            <person name="Bess C.B."/>
            <person name="Bickham C.B."/>
            <person name="Bolden T.B."/>
            <person name="Carter K.C."/>
            <person name="Chau D.C."/>
            <person name="Chavez A.C."/>
            <person name="Clerc-Blankenburg K.C."/>
            <person name="Coyle M.C."/>
            <person name="Dao M.D."/>
            <person name="Davila M.L.D."/>
            <person name="Davy-Carroll L.D."/>
            <person name="Denson S.D."/>
            <person name="Dinh H.D."/>
            <person name="Fernandez S.F."/>
            <person name="Fernando P.F."/>
            <person name="Forbes L.F."/>
            <person name="Francis C.F."/>
            <person name="Francisco L.F."/>
            <person name="Fu Q.F."/>
            <person name="Garcia-Iii R.G."/>
            <person name="Garrett T.G."/>
            <person name="Gross S.G."/>
            <person name="Gubbala S.G."/>
            <person name="Hirani K.H."/>
            <person name="Hogues M.H."/>
            <person name="Hollins B.H."/>
            <person name="Jackson L.J."/>
            <person name="Javaid M.J."/>
            <person name="Jhangiani S.J."/>
            <person name="Johnson A.J."/>
            <person name="Johnson B.J."/>
            <person name="Jones J.J."/>
            <person name="Joshi V.J."/>
            <person name="Kalu J.K."/>
            <person name="Khan N.K."/>
            <person name="Korchina V.K."/>
            <person name="Kovar C.K."/>
            <person name="Lago L.L."/>
            <person name="Lara F.L."/>
            <person name="Le T.-K.L."/>
            <person name="Lee S.L."/>
            <person name="Legall-Iii F.L."/>
            <person name="Lemon S.L."/>
            <person name="Liu J.L."/>
            <person name="Liu Y.-S.L."/>
            <person name="Liyanage D.L."/>
            <person name="Lopez J.L."/>
            <person name="Lorensuhewa L.L."/>
            <person name="Mata R.M."/>
            <person name="Mathew T.M."/>
            <person name="Mercado C.M."/>
            <person name="Mercado I.M."/>
            <person name="Morales K.M."/>
            <person name="Morgan M.M."/>
            <person name="Munidasa M.M."/>
            <person name="Ngo D.N."/>
            <person name="Nguyen L.N."/>
            <person name="Nguyen T.N."/>
            <person name="Nguyen N.N."/>
            <person name="Obregon M.O."/>
            <person name="Okwuonu G.O."/>
            <person name="Ongeri F.O."/>
            <person name="Onwere C.O."/>
            <person name="Osifeso I.O."/>
            <person name="Parra A.P."/>
            <person name="Patil S.P."/>
            <person name="Perez A.P."/>
            <person name="Perez Y.P."/>
            <person name="Pham C.P."/>
            <person name="Pu L.-L.P."/>
            <person name="Puazo M.P."/>
            <person name="Quiroz J.Q."/>
            <person name="Rouhana J.R."/>
            <person name="Ruiz M.R."/>
            <person name="Ruiz S.-J.R."/>
            <person name="Saada N.S."/>
            <person name="Santibanez J.S."/>
            <person name="Scheel M.S."/>
            <person name="Schneider B.S."/>
            <person name="Simmons D.S."/>
            <person name="Sisson I.S."/>
            <person name="Tang L.-Y.T."/>
            <person name="Thornton R.T."/>
            <person name="Tisius J.T."/>
            <person name="Toledanes G.T."/>
            <person name="Trejos Z.T."/>
            <person name="Usmani K.U."/>
            <person name="Varghese R.V."/>
            <person name="Vattathil S.V."/>
            <person name="Vee V.V."/>
            <person name="Walker D.W."/>
            <person name="Weissenberger G.W."/>
            <person name="White C.W."/>
            <person name="Williams A.W."/>
            <person name="Woodworth J.W."/>
            <person name="Wright R.W."/>
            <person name="Zhu Y.Z."/>
            <person name="Han Y.H."/>
            <person name="Newsham I.N."/>
            <person name="Nazareth L.N."/>
            <person name="Worley K.W."/>
            <person name="Muzny D.M."/>
            <person name="Rogers J.R."/>
            <person name="Gibbs R.G."/>
        </authorList>
    </citation>
    <scope>NUCLEOTIDE SEQUENCE [LARGE SCALE GENOMIC DNA]</scope>
</reference>
<keyword evidence="1" id="KW-0732">Signal</keyword>
<dbReference type="AlphaFoldDB" id="A0A8I5NNT5"/>
<sequence>MSDTMGIIFLLLLRQSLALSPRLECSGQISAHCKLRLLGSRHSPASASRVAGTTDASHLARPIFFIFS</sequence>
<evidence type="ECO:0008006" key="4">
    <source>
        <dbReference type="Google" id="ProtNLM"/>
    </source>
</evidence>
<organism evidence="2 3">
    <name type="scientific">Papio anubis</name>
    <name type="common">Olive baboon</name>
    <dbReference type="NCBI Taxonomy" id="9555"/>
    <lineage>
        <taxon>Eukaryota</taxon>
        <taxon>Metazoa</taxon>
        <taxon>Chordata</taxon>
        <taxon>Craniata</taxon>
        <taxon>Vertebrata</taxon>
        <taxon>Euteleostomi</taxon>
        <taxon>Mammalia</taxon>
        <taxon>Eutheria</taxon>
        <taxon>Euarchontoglires</taxon>
        <taxon>Primates</taxon>
        <taxon>Haplorrhini</taxon>
        <taxon>Catarrhini</taxon>
        <taxon>Cercopithecidae</taxon>
        <taxon>Cercopithecinae</taxon>
        <taxon>Papio</taxon>
    </lineage>
</organism>
<dbReference type="PANTHER" id="PTHR12138">
    <property type="entry name" value="PRIMATE-EXPANDED PROTEIN FAMILY"/>
    <property type="match status" value="1"/>
</dbReference>
<evidence type="ECO:0000313" key="3">
    <source>
        <dbReference type="Proteomes" id="UP000028761"/>
    </source>
</evidence>
<dbReference type="Ensembl" id="ENSPANT00000064794.1">
    <property type="protein sequence ID" value="ENSPANP00000055395.1"/>
    <property type="gene ID" value="ENSPANG00000048234.1"/>
</dbReference>
<proteinExistence type="predicted"/>
<name>A0A8I5NNT5_PAPAN</name>
<dbReference type="GeneTree" id="ENSGT00940000163505"/>
<reference evidence="2" key="3">
    <citation type="submission" date="2025-09" db="UniProtKB">
        <authorList>
            <consortium name="Ensembl"/>
        </authorList>
    </citation>
    <scope>IDENTIFICATION</scope>
</reference>